<dbReference type="CDD" id="cd00093">
    <property type="entry name" value="HTH_XRE"/>
    <property type="match status" value="1"/>
</dbReference>
<dbReference type="EMBL" id="CP146284">
    <property type="protein sequence ID" value="WWV67004.1"/>
    <property type="molecule type" value="Genomic_DNA"/>
</dbReference>
<sequence>MDYEVVNMKDRIVKIMERERMGQAQFASAIGIQRAAMSHIISGRNNPSLDVMLKILHRYPQLNPDWLLFGKGEMLRSSDSSVEQAEDQAKTPPQLHLMADDHVEVSQAALNTEREPLEEQMAISVEKTSKTVSRIMVFYSDNTYDTFVPERVDEE</sequence>
<dbReference type="Proteomes" id="UP001320603">
    <property type="component" value="Chromosome"/>
</dbReference>
<evidence type="ECO:0000313" key="3">
    <source>
        <dbReference type="Proteomes" id="UP001320603"/>
    </source>
</evidence>
<organism evidence="2 3">
    <name type="scientific">Parabacteroides absconsus</name>
    <dbReference type="NCBI Taxonomy" id="2951805"/>
    <lineage>
        <taxon>Bacteria</taxon>
        <taxon>Pseudomonadati</taxon>
        <taxon>Bacteroidota</taxon>
        <taxon>Bacteroidia</taxon>
        <taxon>Bacteroidales</taxon>
        <taxon>Tannerellaceae</taxon>
        <taxon>Parabacteroides</taxon>
    </lineage>
</organism>
<feature type="domain" description="HTH cro/C1-type" evidence="1">
    <location>
        <begin position="12"/>
        <end position="67"/>
    </location>
</feature>
<dbReference type="Gene3D" id="1.10.260.40">
    <property type="entry name" value="lambda repressor-like DNA-binding domains"/>
    <property type="match status" value="1"/>
</dbReference>
<dbReference type="SMART" id="SM00530">
    <property type="entry name" value="HTH_XRE"/>
    <property type="match status" value="1"/>
</dbReference>
<protein>
    <submittedName>
        <fullName evidence="2">Helix-turn-helix transcriptional regulator</fullName>
    </submittedName>
</protein>
<dbReference type="RefSeq" id="WP_251966391.1">
    <property type="nucleotide sequence ID" value="NZ_CP146284.1"/>
</dbReference>
<dbReference type="SUPFAM" id="SSF47413">
    <property type="entry name" value="lambda repressor-like DNA-binding domains"/>
    <property type="match status" value="1"/>
</dbReference>
<reference evidence="2 3" key="1">
    <citation type="submission" date="2024-02" db="EMBL/GenBank/DDBJ databases">
        <title>Whole genome sequencing of Parabacteroides sp. AD58.</title>
        <authorList>
            <person name="Chaplin A.V."/>
            <person name="Pikina A.P."/>
            <person name="Sokolova S.R."/>
            <person name="Korostin D.O."/>
            <person name="Efimov B.A."/>
        </authorList>
    </citation>
    <scope>NUCLEOTIDE SEQUENCE [LARGE SCALE GENOMIC DNA]</scope>
    <source>
        <strain evidence="2 3">AD58</strain>
    </source>
</reference>
<evidence type="ECO:0000313" key="2">
    <source>
        <dbReference type="EMBL" id="WWV67004.1"/>
    </source>
</evidence>
<accession>A0ABZ2IQM4</accession>
<dbReference type="Pfam" id="PF01381">
    <property type="entry name" value="HTH_3"/>
    <property type="match status" value="1"/>
</dbReference>
<dbReference type="InterPro" id="IPR001387">
    <property type="entry name" value="Cro/C1-type_HTH"/>
</dbReference>
<gene>
    <name evidence="2" type="ORF">NEE14_003160</name>
</gene>
<dbReference type="InterPro" id="IPR010982">
    <property type="entry name" value="Lambda_DNA-bd_dom_sf"/>
</dbReference>
<proteinExistence type="predicted"/>
<name>A0ABZ2IQM4_9BACT</name>
<dbReference type="PROSITE" id="PS50943">
    <property type="entry name" value="HTH_CROC1"/>
    <property type="match status" value="1"/>
</dbReference>
<evidence type="ECO:0000259" key="1">
    <source>
        <dbReference type="PROSITE" id="PS50943"/>
    </source>
</evidence>
<keyword evidence="3" id="KW-1185">Reference proteome</keyword>